<evidence type="ECO:0000313" key="3">
    <source>
        <dbReference type="RefSeq" id="XP_024943524.1"/>
    </source>
</evidence>
<sequence length="102" mass="11550">MFLPSSSSLFFITSKKMANDSDNDFKMDYSMELTERAHDDVIVVSAARDHPSPLPRAVAQPGPGPGPRPQPQRMTEYPPADEERNYQRRGNRAGRRARQNYA</sequence>
<reference evidence="3" key="1">
    <citation type="submission" date="2025-08" db="UniProtKB">
        <authorList>
            <consortium name="RefSeq"/>
        </authorList>
    </citation>
    <scope>IDENTIFICATION</scope>
</reference>
<proteinExistence type="predicted"/>
<dbReference type="KEGG" id="ccin:112494749"/>
<dbReference type="AlphaFoldDB" id="A0AAJ7RM84"/>
<dbReference type="Proteomes" id="UP000694920">
    <property type="component" value="Unplaced"/>
</dbReference>
<dbReference type="GeneID" id="112494749"/>
<protein>
    <submittedName>
        <fullName evidence="3">Uncharacterized protein LOC112494749</fullName>
    </submittedName>
</protein>
<feature type="region of interest" description="Disordered" evidence="1">
    <location>
        <begin position="46"/>
        <end position="102"/>
    </location>
</feature>
<name>A0AAJ7RM84_CEPCN</name>
<evidence type="ECO:0000256" key="1">
    <source>
        <dbReference type="SAM" id="MobiDB-lite"/>
    </source>
</evidence>
<evidence type="ECO:0000313" key="2">
    <source>
        <dbReference type="Proteomes" id="UP000694920"/>
    </source>
</evidence>
<accession>A0AAJ7RM84</accession>
<dbReference type="RefSeq" id="XP_024943524.1">
    <property type="nucleotide sequence ID" value="XM_025087756.1"/>
</dbReference>
<feature type="compositionally biased region" description="Basic residues" evidence="1">
    <location>
        <begin position="87"/>
        <end position="102"/>
    </location>
</feature>
<organism evidence="2 3">
    <name type="scientific">Cephus cinctus</name>
    <name type="common">Wheat stem sawfly</name>
    <dbReference type="NCBI Taxonomy" id="211228"/>
    <lineage>
        <taxon>Eukaryota</taxon>
        <taxon>Metazoa</taxon>
        <taxon>Ecdysozoa</taxon>
        <taxon>Arthropoda</taxon>
        <taxon>Hexapoda</taxon>
        <taxon>Insecta</taxon>
        <taxon>Pterygota</taxon>
        <taxon>Neoptera</taxon>
        <taxon>Endopterygota</taxon>
        <taxon>Hymenoptera</taxon>
        <taxon>Cephoidea</taxon>
        <taxon>Cephidae</taxon>
        <taxon>Cephus</taxon>
    </lineage>
</organism>
<gene>
    <name evidence="3" type="primary">LOC112494749</name>
</gene>
<keyword evidence="2" id="KW-1185">Reference proteome</keyword>